<name>A0ABS9THM8_9PSEU</name>
<dbReference type="Gene3D" id="3.40.630.30">
    <property type="match status" value="1"/>
</dbReference>
<dbReference type="GO" id="GO:0016746">
    <property type="term" value="F:acyltransferase activity"/>
    <property type="evidence" value="ECO:0007669"/>
    <property type="project" value="UniProtKB-KW"/>
</dbReference>
<evidence type="ECO:0000313" key="3">
    <source>
        <dbReference type="Proteomes" id="UP001299970"/>
    </source>
</evidence>
<organism evidence="2 3">
    <name type="scientific">Pseudonocardia alaniniphila</name>
    <dbReference type="NCBI Taxonomy" id="75291"/>
    <lineage>
        <taxon>Bacteria</taxon>
        <taxon>Bacillati</taxon>
        <taxon>Actinomycetota</taxon>
        <taxon>Actinomycetes</taxon>
        <taxon>Pseudonocardiales</taxon>
        <taxon>Pseudonocardiaceae</taxon>
        <taxon>Pseudonocardia</taxon>
    </lineage>
</organism>
<comment type="caution">
    <text evidence="2">The sequence shown here is derived from an EMBL/GenBank/DDBJ whole genome shotgun (WGS) entry which is preliminary data.</text>
</comment>
<dbReference type="InterPro" id="IPR000182">
    <property type="entry name" value="GNAT_dom"/>
</dbReference>
<dbReference type="SUPFAM" id="SSF55729">
    <property type="entry name" value="Acyl-CoA N-acyltransferases (Nat)"/>
    <property type="match status" value="1"/>
</dbReference>
<evidence type="ECO:0000313" key="2">
    <source>
        <dbReference type="EMBL" id="MCH6168055.1"/>
    </source>
</evidence>
<dbReference type="Proteomes" id="UP001299970">
    <property type="component" value="Unassembled WGS sequence"/>
</dbReference>
<proteinExistence type="predicted"/>
<accession>A0ABS9THM8</accession>
<keyword evidence="2" id="KW-0012">Acyltransferase</keyword>
<keyword evidence="2" id="KW-0808">Transferase</keyword>
<gene>
    <name evidence="2" type="ORF">MMF94_20400</name>
</gene>
<dbReference type="EMBL" id="JAKXMK010000017">
    <property type="protein sequence ID" value="MCH6168055.1"/>
    <property type="molecule type" value="Genomic_DNA"/>
</dbReference>
<dbReference type="CDD" id="cd04301">
    <property type="entry name" value="NAT_SF"/>
    <property type="match status" value="1"/>
</dbReference>
<dbReference type="PANTHER" id="PTHR39173">
    <property type="entry name" value="ACETYLTRANSFERASE"/>
    <property type="match status" value="1"/>
</dbReference>
<dbReference type="InterPro" id="IPR016181">
    <property type="entry name" value="Acyl_CoA_acyltransferase"/>
</dbReference>
<feature type="domain" description="N-acetyltransferase" evidence="1">
    <location>
        <begin position="1"/>
        <end position="163"/>
    </location>
</feature>
<keyword evidence="3" id="KW-1185">Reference proteome</keyword>
<dbReference type="PANTHER" id="PTHR39173:SF1">
    <property type="entry name" value="ACETYLTRANSFERASE"/>
    <property type="match status" value="1"/>
</dbReference>
<protein>
    <submittedName>
        <fullName evidence="2">GNAT family N-acetyltransferase</fullName>
        <ecNumber evidence="2">2.3.1.-</ecNumber>
    </submittedName>
</protein>
<evidence type="ECO:0000259" key="1">
    <source>
        <dbReference type="PROSITE" id="PS51186"/>
    </source>
</evidence>
<reference evidence="2 3" key="1">
    <citation type="submission" date="2022-03" db="EMBL/GenBank/DDBJ databases">
        <title>Pseudonocardia alaer sp. nov., a novel actinomycete isolated from reed forest soil.</title>
        <authorList>
            <person name="Wang L."/>
        </authorList>
    </citation>
    <scope>NUCLEOTIDE SEQUENCE [LARGE SCALE GENOMIC DNA]</scope>
    <source>
        <strain evidence="2 3">Y-16303</strain>
    </source>
</reference>
<dbReference type="EC" id="2.3.1.-" evidence="2"/>
<dbReference type="Pfam" id="PF13302">
    <property type="entry name" value="Acetyltransf_3"/>
    <property type="match status" value="1"/>
</dbReference>
<dbReference type="PROSITE" id="PS51186">
    <property type="entry name" value="GNAT"/>
    <property type="match status" value="1"/>
</dbReference>
<sequence length="172" mass="18766">MVELVEPTTHLYSAWRAARDDWGPGTHEDGFGLLASDTVETPDGFETWVRRLQGEQDSTYRWIVEGDDLLGAIALRHRLDDGALEVGQVGYGIRPSARGRGLATWALAQILATARAIGLDRVLIVCADGNTASARVIERHGGVLEGIRNTDLGPARRYWVAIDPPTVPLQGR</sequence>
<dbReference type="RefSeq" id="WP_241038704.1">
    <property type="nucleotide sequence ID" value="NZ_BAAAJF010000001.1"/>
</dbReference>